<accession>A0A427B4H8</accession>
<evidence type="ECO:0000313" key="1">
    <source>
        <dbReference type="EMBL" id="RRT83379.1"/>
    </source>
</evidence>
<name>A0A427B4H8_ENSVE</name>
<protein>
    <submittedName>
        <fullName evidence="1">Uncharacterized protein</fullName>
    </submittedName>
</protein>
<dbReference type="AlphaFoldDB" id="A0A427B4H8"/>
<organism evidence="1 2">
    <name type="scientific">Ensete ventricosum</name>
    <name type="common">Abyssinian banana</name>
    <name type="synonym">Musa ensete</name>
    <dbReference type="NCBI Taxonomy" id="4639"/>
    <lineage>
        <taxon>Eukaryota</taxon>
        <taxon>Viridiplantae</taxon>
        <taxon>Streptophyta</taxon>
        <taxon>Embryophyta</taxon>
        <taxon>Tracheophyta</taxon>
        <taxon>Spermatophyta</taxon>
        <taxon>Magnoliopsida</taxon>
        <taxon>Liliopsida</taxon>
        <taxon>Zingiberales</taxon>
        <taxon>Musaceae</taxon>
        <taxon>Ensete</taxon>
    </lineage>
</organism>
<sequence length="95" mass="10645">MTAVAPLLSEGFGATTIVVRMALQLGFQGLRGVSFLVPMKWFRITWICQRKRAISRSVLCGLMLFSLGLVSLFTGQIAADLEWSQIRGRWEAKRV</sequence>
<gene>
    <name evidence="1" type="ORF">B296_00008595</name>
</gene>
<reference evidence="1 2" key="1">
    <citation type="journal article" date="2014" name="Agronomy (Basel)">
        <title>A Draft Genome Sequence for Ensete ventricosum, the Drought-Tolerant Tree Against Hunger.</title>
        <authorList>
            <person name="Harrison J."/>
            <person name="Moore K.A."/>
            <person name="Paszkiewicz K."/>
            <person name="Jones T."/>
            <person name="Grant M."/>
            <person name="Ambacheew D."/>
            <person name="Muzemil S."/>
            <person name="Studholme D.J."/>
        </authorList>
    </citation>
    <scope>NUCLEOTIDE SEQUENCE [LARGE SCALE GENOMIC DNA]</scope>
</reference>
<proteinExistence type="predicted"/>
<dbReference type="EMBL" id="AMZH03000506">
    <property type="protein sequence ID" value="RRT83379.1"/>
    <property type="molecule type" value="Genomic_DNA"/>
</dbReference>
<dbReference type="Proteomes" id="UP000287651">
    <property type="component" value="Unassembled WGS sequence"/>
</dbReference>
<comment type="caution">
    <text evidence="1">The sequence shown here is derived from an EMBL/GenBank/DDBJ whole genome shotgun (WGS) entry which is preliminary data.</text>
</comment>
<evidence type="ECO:0000313" key="2">
    <source>
        <dbReference type="Proteomes" id="UP000287651"/>
    </source>
</evidence>